<keyword evidence="2" id="KW-1185">Reference proteome</keyword>
<name>A0A0C1YJB2_9BURK</name>
<sequence length="175" mass="19333">MLAAAAYSRPFKLYRYSQRQWLERSLQLGEFRLCPAGEVQAATSHQDQILPFGSRRSAPSTNYLTLSLANAWDDSLFDTFAGADCCLVIHQAEEFGERIHRAAQRALPSWAGIDAAVSYGVPSPLGGAFSKGKQQAAEKEWLFAWRPMQPELLAHPVVIRIGSIEGIAELRSRAA</sequence>
<dbReference type="EMBL" id="JWJG01000028">
    <property type="protein sequence ID" value="KIF80587.1"/>
    <property type="molecule type" value="Genomic_DNA"/>
</dbReference>
<dbReference type="OrthoDB" id="8773261at2"/>
<reference evidence="1 2" key="1">
    <citation type="submission" date="2014-12" db="EMBL/GenBank/DDBJ databases">
        <title>Denitrispirillum autotrophicum gen. nov., sp. nov., Denitrifying, Facultatively Autotrophic Bacteria Isolated from Rice Paddy Soil.</title>
        <authorList>
            <person name="Ishii S."/>
            <person name="Ashida N."/>
            <person name="Ohno H."/>
            <person name="Otsuka S."/>
            <person name="Yokota A."/>
            <person name="Senoo K."/>
        </authorList>
    </citation>
    <scope>NUCLEOTIDE SEQUENCE [LARGE SCALE GENOMIC DNA]</scope>
    <source>
        <strain evidence="1 2">TSA66</strain>
    </source>
</reference>
<evidence type="ECO:0000313" key="2">
    <source>
        <dbReference type="Proteomes" id="UP000031572"/>
    </source>
</evidence>
<proteinExistence type="predicted"/>
<dbReference type="Proteomes" id="UP000031572">
    <property type="component" value="Unassembled WGS sequence"/>
</dbReference>
<accession>A0A0C1YJB2</accession>
<evidence type="ECO:0000313" key="1">
    <source>
        <dbReference type="EMBL" id="KIF80587.1"/>
    </source>
</evidence>
<comment type="caution">
    <text evidence="1">The sequence shown here is derived from an EMBL/GenBank/DDBJ whole genome shotgun (WGS) entry which is preliminary data.</text>
</comment>
<protein>
    <submittedName>
        <fullName evidence="1">Uncharacterized protein</fullName>
    </submittedName>
</protein>
<gene>
    <name evidence="1" type="ORF">TSA66_06795</name>
</gene>
<dbReference type="AlphaFoldDB" id="A0A0C1YJB2"/>
<organism evidence="1 2">
    <name type="scientific">Noviherbaspirillum autotrophicum</name>
    <dbReference type="NCBI Taxonomy" id="709839"/>
    <lineage>
        <taxon>Bacteria</taxon>
        <taxon>Pseudomonadati</taxon>
        <taxon>Pseudomonadota</taxon>
        <taxon>Betaproteobacteria</taxon>
        <taxon>Burkholderiales</taxon>
        <taxon>Oxalobacteraceae</taxon>
        <taxon>Noviherbaspirillum</taxon>
    </lineage>
</organism>